<evidence type="ECO:0000256" key="3">
    <source>
        <dbReference type="ARBA" id="ARBA00022895"/>
    </source>
</evidence>
<feature type="domain" description="Telomeric single stranded DNA binding POT1/Cdc13" evidence="5">
    <location>
        <begin position="129"/>
        <end position="259"/>
    </location>
</feature>
<dbReference type="InterPro" id="IPR011564">
    <property type="entry name" value="Telomer_end-bd_POT1/Cdc13"/>
</dbReference>
<dbReference type="InterPro" id="IPR028389">
    <property type="entry name" value="POT1"/>
</dbReference>
<evidence type="ECO:0000256" key="2">
    <source>
        <dbReference type="ARBA" id="ARBA00022454"/>
    </source>
</evidence>
<dbReference type="GO" id="GO:0032210">
    <property type="term" value="P:regulation of telomere maintenance via telomerase"/>
    <property type="evidence" value="ECO:0007669"/>
    <property type="project" value="TreeGrafter"/>
</dbReference>
<organism evidence="6 7">
    <name type="scientific">Blepharisma stoltei</name>
    <dbReference type="NCBI Taxonomy" id="1481888"/>
    <lineage>
        <taxon>Eukaryota</taxon>
        <taxon>Sar</taxon>
        <taxon>Alveolata</taxon>
        <taxon>Ciliophora</taxon>
        <taxon>Postciliodesmatophora</taxon>
        <taxon>Heterotrichea</taxon>
        <taxon>Heterotrichida</taxon>
        <taxon>Blepharismidae</taxon>
        <taxon>Blepharisma</taxon>
    </lineage>
</organism>
<dbReference type="Proteomes" id="UP001162131">
    <property type="component" value="Unassembled WGS sequence"/>
</dbReference>
<dbReference type="AlphaFoldDB" id="A0AAU9JQ76"/>
<dbReference type="Pfam" id="PF02765">
    <property type="entry name" value="POT1"/>
    <property type="match status" value="1"/>
</dbReference>
<gene>
    <name evidence="6" type="ORF">BSTOLATCC_MIC41935</name>
</gene>
<dbReference type="GO" id="GO:0010521">
    <property type="term" value="F:telomerase inhibitor activity"/>
    <property type="evidence" value="ECO:0007669"/>
    <property type="project" value="TreeGrafter"/>
</dbReference>
<reference evidence="6" key="1">
    <citation type="submission" date="2021-09" db="EMBL/GenBank/DDBJ databases">
        <authorList>
            <consortium name="AG Swart"/>
            <person name="Singh M."/>
            <person name="Singh A."/>
            <person name="Seah K."/>
            <person name="Emmerich C."/>
        </authorList>
    </citation>
    <scope>NUCLEOTIDE SEQUENCE</scope>
    <source>
        <strain evidence="6">ATCC30299</strain>
    </source>
</reference>
<dbReference type="InterPro" id="IPR012340">
    <property type="entry name" value="NA-bd_OB-fold"/>
</dbReference>
<keyword evidence="4" id="KW-0238">DNA-binding</keyword>
<dbReference type="GO" id="GO:0000783">
    <property type="term" value="C:nuclear telomere cap complex"/>
    <property type="evidence" value="ECO:0007669"/>
    <property type="project" value="TreeGrafter"/>
</dbReference>
<keyword evidence="2" id="KW-0158">Chromosome</keyword>
<proteinExistence type="predicted"/>
<evidence type="ECO:0000313" key="7">
    <source>
        <dbReference type="Proteomes" id="UP001162131"/>
    </source>
</evidence>
<sequence>MFVRSIQENERESRIFRAEVKDNVELCAGVSRLLLMDITGDFIYCLLEGDGWCQKARLLMKGDKVVIGPCKIAAVPERYRAFYSPVIPDKFTSPFYVHYSSTDLDLKLEIERMNFGPKINYTTRSLQECQQLALANSLSKVSIIGVIIDYVAEIKMPKDNICKLKIIDQSLSPGDFIQLHVFVETTLKQINIGDIVVAHGITFKHFRGKAQGTHNNKSGPLAIYSASDNETLKITSHIGHFQEDEDLYQNVVNLYDWETSQLSSRDLSTGPTLPSLGEAPHYRYKTLDLICYVAHKKQDYPDPSQSTLVLCDSSGYLFLTTLSCLLVNINEDKWVKIREAKISSDQIQFGDHSSIVVVPDWCYNVKMHMQNTIPGLETIRNEALNYLYKTINQASINQQIIVTRTRKSSVPLFDESQLLNPLEKTEFCRLKVIIIQVQPKNIEDGVFEMNDGLNFYGIINIWCLNDIIEVSVAGENSIDLFGLHGIKNRRDFINKIDEVTRLLVKGNNWVELCLKRKVVGNKVILKVVNTFLT</sequence>
<protein>
    <recommendedName>
        <fullName evidence="5">Telomeric single stranded DNA binding POT1/Cdc13 domain-containing protein</fullName>
    </recommendedName>
</protein>
<dbReference type="SMART" id="SM00976">
    <property type="entry name" value="Telo_bind"/>
    <property type="match status" value="1"/>
</dbReference>
<dbReference type="PANTHER" id="PTHR14513">
    <property type="entry name" value="PROTECTION OF TELOMERES 1"/>
    <property type="match status" value="1"/>
</dbReference>
<dbReference type="GO" id="GO:0016233">
    <property type="term" value="P:telomere capping"/>
    <property type="evidence" value="ECO:0007669"/>
    <property type="project" value="TreeGrafter"/>
</dbReference>
<evidence type="ECO:0000256" key="4">
    <source>
        <dbReference type="ARBA" id="ARBA00023125"/>
    </source>
</evidence>
<name>A0AAU9JQ76_9CILI</name>
<dbReference type="EMBL" id="CAJZBQ010000041">
    <property type="protein sequence ID" value="CAG9326661.1"/>
    <property type="molecule type" value="Genomic_DNA"/>
</dbReference>
<dbReference type="PANTHER" id="PTHR14513:SF0">
    <property type="entry name" value="PROTECTION OF TELOMERES PROTEIN 1"/>
    <property type="match status" value="1"/>
</dbReference>
<dbReference type="Gene3D" id="2.40.50.140">
    <property type="entry name" value="Nucleic acid-binding proteins"/>
    <property type="match status" value="1"/>
</dbReference>
<keyword evidence="7" id="KW-1185">Reference proteome</keyword>
<comment type="subcellular location">
    <subcellularLocation>
        <location evidence="1">Chromosome</location>
        <location evidence="1">Telomere</location>
    </subcellularLocation>
</comment>
<evidence type="ECO:0000313" key="6">
    <source>
        <dbReference type="EMBL" id="CAG9326661.1"/>
    </source>
</evidence>
<comment type="caution">
    <text evidence="6">The sequence shown here is derived from an EMBL/GenBank/DDBJ whole genome shotgun (WGS) entry which is preliminary data.</text>
</comment>
<dbReference type="SUPFAM" id="SSF50249">
    <property type="entry name" value="Nucleic acid-binding proteins"/>
    <property type="match status" value="1"/>
</dbReference>
<evidence type="ECO:0000259" key="5">
    <source>
        <dbReference type="SMART" id="SM00976"/>
    </source>
</evidence>
<accession>A0AAU9JQ76</accession>
<keyword evidence="3" id="KW-0779">Telomere</keyword>
<dbReference type="GO" id="GO:0098505">
    <property type="term" value="F:G-rich strand telomeric DNA binding"/>
    <property type="evidence" value="ECO:0007669"/>
    <property type="project" value="TreeGrafter"/>
</dbReference>
<evidence type="ECO:0000256" key="1">
    <source>
        <dbReference type="ARBA" id="ARBA00004574"/>
    </source>
</evidence>